<dbReference type="AlphaFoldDB" id="A0A8J4E3M2"/>
<protein>
    <submittedName>
        <fullName evidence="2">Uncharacterized protein</fullName>
    </submittedName>
</protein>
<gene>
    <name evidence="2" type="ORF">Vau01_077820</name>
</gene>
<proteinExistence type="predicted"/>
<organism evidence="2 3">
    <name type="scientific">Virgisporangium aurantiacum</name>
    <dbReference type="NCBI Taxonomy" id="175570"/>
    <lineage>
        <taxon>Bacteria</taxon>
        <taxon>Bacillati</taxon>
        <taxon>Actinomycetota</taxon>
        <taxon>Actinomycetes</taxon>
        <taxon>Micromonosporales</taxon>
        <taxon>Micromonosporaceae</taxon>
        <taxon>Virgisporangium</taxon>
    </lineage>
</organism>
<evidence type="ECO:0000256" key="1">
    <source>
        <dbReference type="SAM" id="MobiDB-lite"/>
    </source>
</evidence>
<feature type="compositionally biased region" description="Polar residues" evidence="1">
    <location>
        <begin position="43"/>
        <end position="55"/>
    </location>
</feature>
<feature type="region of interest" description="Disordered" evidence="1">
    <location>
        <begin position="28"/>
        <end position="78"/>
    </location>
</feature>
<dbReference type="EMBL" id="BOPG01000051">
    <property type="protein sequence ID" value="GIJ60266.1"/>
    <property type="molecule type" value="Genomic_DNA"/>
</dbReference>
<accession>A0A8J4E3M2</accession>
<dbReference type="Proteomes" id="UP000612585">
    <property type="component" value="Unassembled WGS sequence"/>
</dbReference>
<evidence type="ECO:0000313" key="2">
    <source>
        <dbReference type="EMBL" id="GIJ60266.1"/>
    </source>
</evidence>
<name>A0A8J4E3M2_9ACTN</name>
<evidence type="ECO:0000313" key="3">
    <source>
        <dbReference type="Proteomes" id="UP000612585"/>
    </source>
</evidence>
<sequence length="78" mass="8140">MGTYPLRPFCEGVAQALGFGRVGQEVEAATGTTPTRNERRCRSSVSVTGPENTVDQAHRPASGVNIGQSGGPVAVDWP</sequence>
<reference evidence="2" key="1">
    <citation type="submission" date="2021-01" db="EMBL/GenBank/DDBJ databases">
        <title>Whole genome shotgun sequence of Virgisporangium aurantiacum NBRC 16421.</title>
        <authorList>
            <person name="Komaki H."/>
            <person name="Tamura T."/>
        </authorList>
    </citation>
    <scope>NUCLEOTIDE SEQUENCE</scope>
    <source>
        <strain evidence="2">NBRC 16421</strain>
    </source>
</reference>
<comment type="caution">
    <text evidence="2">The sequence shown here is derived from an EMBL/GenBank/DDBJ whole genome shotgun (WGS) entry which is preliminary data.</text>
</comment>
<keyword evidence="3" id="KW-1185">Reference proteome</keyword>